<feature type="chain" id="PRO_5012170180" description="Outer membrane protein beta-barrel domain-containing protein" evidence="2">
    <location>
        <begin position="31"/>
        <end position="485"/>
    </location>
</feature>
<dbReference type="EMBL" id="FWZT01000017">
    <property type="protein sequence ID" value="SMF55059.1"/>
    <property type="molecule type" value="Genomic_DNA"/>
</dbReference>
<evidence type="ECO:0000313" key="3">
    <source>
        <dbReference type="EMBL" id="SMF55059.1"/>
    </source>
</evidence>
<feature type="region of interest" description="Disordered" evidence="1">
    <location>
        <begin position="21"/>
        <end position="88"/>
    </location>
</feature>
<keyword evidence="4" id="KW-1185">Reference proteome</keyword>
<protein>
    <recommendedName>
        <fullName evidence="5">Outer membrane protein beta-barrel domain-containing protein</fullName>
    </recommendedName>
</protein>
<proteinExistence type="predicted"/>
<dbReference type="RefSeq" id="WP_132322080.1">
    <property type="nucleotide sequence ID" value="NZ_FWZT01000017.1"/>
</dbReference>
<feature type="compositionally biased region" description="Acidic residues" evidence="1">
    <location>
        <begin position="31"/>
        <end position="56"/>
    </location>
</feature>
<dbReference type="OrthoDB" id="5288869at2"/>
<accession>A0A1Y6CBS9</accession>
<evidence type="ECO:0008006" key="5">
    <source>
        <dbReference type="Google" id="ProtNLM"/>
    </source>
</evidence>
<name>A0A1Y6CBS9_9BACT</name>
<feature type="compositionally biased region" description="Basic residues" evidence="1">
    <location>
        <begin position="62"/>
        <end position="74"/>
    </location>
</feature>
<gene>
    <name evidence="3" type="ORF">SAMN06296036_11773</name>
</gene>
<evidence type="ECO:0000256" key="2">
    <source>
        <dbReference type="SAM" id="SignalP"/>
    </source>
</evidence>
<sequence length="485" mass="53448">MKGTSVSRSIRLGLLTGVLGLSLGSSPVFGQDDESENDSEMGSESDIEMASDSDEGSEGKSRRERRRERQRKALPKVGKRDESPDNKFYSAIGAGKTLPQGVMRVRLPYQNVYGKEGFDEDGNKEGLGFEVNINAMALAVEYGLTDKISLAFVAPYIISNKAALNAYDIRNNNRKFKREYGRYKDAVIAIMLDQNLCSTTAECETKVADPNYAIPVNQNVTLTTGETVLAASNEPVARQIDALLRQPITPTDGKTGLGDIQLGGLYNFYDDNSISMSVGGGLRFPTGEFSEVPAGMRATGGGVTDLGLRFNFDYRVMPWMVIALQHQFEQMIAKGTKKKNSGIYNDRTNTGDPTIAAAIAIGSNGKDNDQEFEKWGLGHDGFLRINFGFTQFAEVLAPLGAGIQYGWFEGRENRYDGDAYETNGWRYDEVTRLRTLGLTLSWDGLGMKPLLPFSLVYDYKMPLEGTFATVAPVINTFQLIGYYKF</sequence>
<dbReference type="STRING" id="1513793.SAMN06296036_11773"/>
<reference evidence="4" key="1">
    <citation type="submission" date="2017-04" db="EMBL/GenBank/DDBJ databases">
        <authorList>
            <person name="Varghese N."/>
            <person name="Submissions S."/>
        </authorList>
    </citation>
    <scope>NUCLEOTIDE SEQUENCE [LARGE SCALE GENOMIC DNA]</scope>
    <source>
        <strain evidence="4">RKEM611</strain>
    </source>
</reference>
<evidence type="ECO:0000313" key="4">
    <source>
        <dbReference type="Proteomes" id="UP000192907"/>
    </source>
</evidence>
<keyword evidence="2" id="KW-0732">Signal</keyword>
<dbReference type="Proteomes" id="UP000192907">
    <property type="component" value="Unassembled WGS sequence"/>
</dbReference>
<evidence type="ECO:0000256" key="1">
    <source>
        <dbReference type="SAM" id="MobiDB-lite"/>
    </source>
</evidence>
<dbReference type="AlphaFoldDB" id="A0A1Y6CBS9"/>
<feature type="signal peptide" evidence="2">
    <location>
        <begin position="1"/>
        <end position="30"/>
    </location>
</feature>
<organism evidence="3 4">
    <name type="scientific">Pseudobacteriovorax antillogorgiicola</name>
    <dbReference type="NCBI Taxonomy" id="1513793"/>
    <lineage>
        <taxon>Bacteria</taxon>
        <taxon>Pseudomonadati</taxon>
        <taxon>Bdellovibrionota</taxon>
        <taxon>Oligoflexia</taxon>
        <taxon>Oligoflexales</taxon>
        <taxon>Pseudobacteriovoracaceae</taxon>
        <taxon>Pseudobacteriovorax</taxon>
    </lineage>
</organism>